<organism evidence="2 3">
    <name type="scientific">Rhizopogon vesiculosus</name>
    <dbReference type="NCBI Taxonomy" id="180088"/>
    <lineage>
        <taxon>Eukaryota</taxon>
        <taxon>Fungi</taxon>
        <taxon>Dikarya</taxon>
        <taxon>Basidiomycota</taxon>
        <taxon>Agaricomycotina</taxon>
        <taxon>Agaricomycetes</taxon>
        <taxon>Agaricomycetidae</taxon>
        <taxon>Boletales</taxon>
        <taxon>Suillineae</taxon>
        <taxon>Rhizopogonaceae</taxon>
        <taxon>Rhizopogon</taxon>
    </lineage>
</organism>
<evidence type="ECO:0000313" key="2">
    <source>
        <dbReference type="EMBL" id="OJA17744.1"/>
    </source>
</evidence>
<dbReference type="STRING" id="180088.A0A1J8QWB3"/>
<dbReference type="InterPro" id="IPR009097">
    <property type="entry name" value="Cyclic_Pdiesterase"/>
</dbReference>
<keyword evidence="3" id="KW-1185">Reference proteome</keyword>
<feature type="compositionally biased region" description="Basic and acidic residues" evidence="1">
    <location>
        <begin position="465"/>
        <end position="496"/>
    </location>
</feature>
<dbReference type="InterPro" id="IPR012386">
    <property type="entry name" value="Cyclic-nucl_3Pdiesterase"/>
</dbReference>
<dbReference type="OrthoDB" id="514292at2759"/>
<evidence type="ECO:0008006" key="4">
    <source>
        <dbReference type="Google" id="ProtNLM"/>
    </source>
</evidence>
<dbReference type="AlphaFoldDB" id="A0A1J8QWB3"/>
<dbReference type="PANTHER" id="PTHR28141:SF1">
    <property type="entry name" value="2',3'-CYCLIC-NUCLEOTIDE 3'-PHOSPHODIESTERASE"/>
    <property type="match status" value="1"/>
</dbReference>
<name>A0A1J8QWB3_9AGAM</name>
<dbReference type="EMBL" id="LVVM01001841">
    <property type="protein sequence ID" value="OJA17744.1"/>
    <property type="molecule type" value="Genomic_DNA"/>
</dbReference>
<sequence length="638" mass="70495">MYHLGYALWLVPSEPEYGALQRLMNFRPQPYSSQTYSSRSYPYFDPHITLATFSSPPSLPLAELLPLIEATPVYFESIKVGSSYLGSLSVVVSKSRELLDLHDYIVGHLKKVHKIRATSRSFPHMSLFYLDETIRGERHRLADILRSSGRVVERRSVTGIALNCTLDGAAPEFHAMTGFVGSEVWLVDCTGAVADWRVLEKRKLVQRDPRIPINEPFFYRHNPMSPGSSSTNLPSSRQSNKKFPMVHALWLVPSEPEYKALKRLMSFRPPSYSSKTHSSRSYPKFDPHITLATFSSSSSLPLAELLPQIVKAPPVYFESIKVGINYLSSLFVDMSRSQELMDLHEDIMGHLKKKKIHAASHSFPHMALFYLHEVVRGERLQLADKLRDSGRVLEQRGITGVALNCALDGAAPEFRAMADFVGSEIWLVDCTGAVADWKVLEKQKVPQKVQTPSEKQRVLKKKKPVEKGKTEKGKAKTEKVEKEEVPEKPKGSEKRTLAQSSPSIPADGVTSRHSGGGGSAPPPSLHSKRRSVPPASIHSKRQSAPPASLHSKGQSAPPASLHSKGRSAPPASIHSKRQSAPPASLHSKRQTSPSQHSSRDTDGATSHSGSKGSVSSKQSLALKIVPTTGVIYIYPHKD</sequence>
<dbReference type="GO" id="GO:0009187">
    <property type="term" value="P:cyclic nucleotide metabolic process"/>
    <property type="evidence" value="ECO:0007669"/>
    <property type="project" value="TreeGrafter"/>
</dbReference>
<feature type="region of interest" description="Disordered" evidence="1">
    <location>
        <begin position="444"/>
        <end position="621"/>
    </location>
</feature>
<reference evidence="2 3" key="1">
    <citation type="submission" date="2016-03" db="EMBL/GenBank/DDBJ databases">
        <title>Comparative genomics of the ectomycorrhizal sister species Rhizopogon vinicolor and Rhizopogon vesiculosus (Basidiomycota: Boletales) reveals a divergence of the mating type B locus.</title>
        <authorList>
            <person name="Mujic A.B."/>
            <person name="Kuo A."/>
            <person name="Tritt A."/>
            <person name="Lipzen A."/>
            <person name="Chen C."/>
            <person name="Johnson J."/>
            <person name="Sharma A."/>
            <person name="Barry K."/>
            <person name="Grigoriev I.V."/>
            <person name="Spatafora J.W."/>
        </authorList>
    </citation>
    <scope>NUCLEOTIDE SEQUENCE [LARGE SCALE GENOMIC DNA]</scope>
    <source>
        <strain evidence="2 3">AM-OR11-056</strain>
    </source>
</reference>
<dbReference type="SUPFAM" id="SSF55144">
    <property type="entry name" value="LigT-like"/>
    <property type="match status" value="2"/>
</dbReference>
<dbReference type="Pfam" id="PF07823">
    <property type="entry name" value="CPDase"/>
    <property type="match status" value="2"/>
</dbReference>
<gene>
    <name evidence="2" type="ORF">AZE42_09558</name>
</gene>
<protein>
    <recommendedName>
        <fullName evidence="4">2',3'-cyclic-nucleotide 3'-phosphodiesterase</fullName>
    </recommendedName>
</protein>
<evidence type="ECO:0000256" key="1">
    <source>
        <dbReference type="SAM" id="MobiDB-lite"/>
    </source>
</evidence>
<dbReference type="PANTHER" id="PTHR28141">
    <property type="entry name" value="2',3'-CYCLIC-NUCLEOTIDE 3'-PHOSPHODIESTERASE"/>
    <property type="match status" value="1"/>
</dbReference>
<dbReference type="GO" id="GO:0004113">
    <property type="term" value="F:2',3'-cyclic-nucleotide 3'-phosphodiesterase activity"/>
    <property type="evidence" value="ECO:0007669"/>
    <property type="project" value="TreeGrafter"/>
</dbReference>
<feature type="compositionally biased region" description="Low complexity" evidence="1">
    <location>
        <begin position="606"/>
        <end position="619"/>
    </location>
</feature>
<dbReference type="Proteomes" id="UP000183567">
    <property type="component" value="Unassembled WGS sequence"/>
</dbReference>
<dbReference type="Gene3D" id="3.90.1140.10">
    <property type="entry name" value="Cyclic phosphodiesterase"/>
    <property type="match status" value="2"/>
</dbReference>
<evidence type="ECO:0000313" key="3">
    <source>
        <dbReference type="Proteomes" id="UP000183567"/>
    </source>
</evidence>
<accession>A0A1J8QWB3</accession>
<comment type="caution">
    <text evidence="2">The sequence shown here is derived from an EMBL/GenBank/DDBJ whole genome shotgun (WGS) entry which is preliminary data.</text>
</comment>
<proteinExistence type="predicted"/>